<dbReference type="InterPro" id="IPR021858">
    <property type="entry name" value="Fun_TF"/>
</dbReference>
<dbReference type="PANTHER" id="PTHR37534">
    <property type="entry name" value="TRANSCRIPTIONAL ACTIVATOR PROTEIN UGA3"/>
    <property type="match status" value="1"/>
</dbReference>
<protein>
    <submittedName>
        <fullName evidence="4">Uncharacterized protein</fullName>
    </submittedName>
</protein>
<dbReference type="AlphaFoldDB" id="L8WZ32"/>
<feature type="compositionally biased region" description="Polar residues" evidence="3">
    <location>
        <begin position="274"/>
        <end position="283"/>
    </location>
</feature>
<evidence type="ECO:0000313" key="4">
    <source>
        <dbReference type="EMBL" id="ELU41629.1"/>
    </source>
</evidence>
<comment type="caution">
    <text evidence="4">The sequence shown here is derived from an EMBL/GenBank/DDBJ whole genome shotgun (WGS) entry which is preliminary data.</text>
</comment>
<accession>L8WZ32</accession>
<dbReference type="HOGENOM" id="CLU_389397_0_0_1"/>
<dbReference type="Pfam" id="PF11951">
    <property type="entry name" value="Fungal_trans_2"/>
    <property type="match status" value="1"/>
</dbReference>
<sequence length="844" mass="92239">MPTTRIGSVSKEINISPGADRKSKGVRSKEGCLTCRIRRKVIYSMIRSVSRDAHRLQPDTRNAIKESMRTLVSRVEGFTSSAWVTLVGAKVEEFKRTIKRFLAGEFSSFLNNAVARSGLHARQDPSMPVPFLSFEGLRNRLANNTPSAADPGTLDYGATSHQGFDELESTGVTISAIQRNLHLIWLYSLTDGSDDEAPRHYQLQPLRKEAPIYKSPELIENDESPSQPQPQSPKDTESQDWNNYELLAEEHLPQELPVGNEAPKEKQRVPGETRSATTPSTPGLSPEDQELSYYVNLVFPVLHELAGFNLSAKELMTVSKREPTIRSALVAQAKHHQNRMRFLTSTDGPHHQTTQKLCLDLAASNNVYVSALGGLNSVFEKATRENDIDTLAVLYTLLHFGGIGELLTRHIARRGNQSSGGGFLLELSCRWLASSIARYADLASALRRGSDRQRAVIQAAINIDIYSSIALCRPPHFLDSYRASFRNGDISTAVDSNGVRMAVPRLDDLMDIPAKTLLALAEMSAMASWKAEHLRHGTLSVMDLSRWAKRVDALLAPPSPELLLGSISLKPTVKTHPVANKAAPQPVAGPSEFASAAQLQVNIEATPVSMSSIFPTISNLPAPVNPVKSEGESVKAGSTTVPVALTEQITAGTLPPSTPVTETIDQAMTDSVADTCTAPKPPASERPVVPRATPNQMPRLPYRRILPPATREVFRCAGRVFLHTILSGEHPRVHDIVQAVGDTCGALRDLGLSYLPPGSRPSQTDDLRFPVVRGLPFCIFIAGCMAGNMEQGMFLRSCLRPVIREIDMQTSELLTTVLGERAGSGDAISWQSVMVKRGARLVFM</sequence>
<dbReference type="PANTHER" id="PTHR37534:SF20">
    <property type="entry name" value="PRO1A C6 ZINK-FINGER PROTEIN"/>
    <property type="match status" value="1"/>
</dbReference>
<dbReference type="Proteomes" id="UP000011668">
    <property type="component" value="Unassembled WGS sequence"/>
</dbReference>
<feature type="region of interest" description="Disordered" evidence="3">
    <location>
        <begin position="218"/>
        <end position="238"/>
    </location>
</feature>
<dbReference type="OrthoDB" id="5419315at2759"/>
<evidence type="ECO:0000256" key="2">
    <source>
        <dbReference type="ARBA" id="ARBA00023242"/>
    </source>
</evidence>
<dbReference type="GO" id="GO:0005634">
    <property type="term" value="C:nucleus"/>
    <property type="evidence" value="ECO:0007669"/>
    <property type="project" value="UniProtKB-SubCell"/>
</dbReference>
<reference evidence="4 5" key="1">
    <citation type="journal article" date="2013" name="Nat. Commun.">
        <title>The evolution and pathogenic mechanisms of the rice sheath blight pathogen.</title>
        <authorList>
            <person name="Zheng A."/>
            <person name="Lin R."/>
            <person name="Xu L."/>
            <person name="Qin P."/>
            <person name="Tang C."/>
            <person name="Ai P."/>
            <person name="Zhang D."/>
            <person name="Liu Y."/>
            <person name="Sun Z."/>
            <person name="Feng H."/>
            <person name="Wang Y."/>
            <person name="Chen Y."/>
            <person name="Liang X."/>
            <person name="Fu R."/>
            <person name="Li Q."/>
            <person name="Zhang J."/>
            <person name="Yu X."/>
            <person name="Xie Z."/>
            <person name="Ding L."/>
            <person name="Guan P."/>
            <person name="Tang J."/>
            <person name="Liang Y."/>
            <person name="Wang S."/>
            <person name="Deng Q."/>
            <person name="Li S."/>
            <person name="Zhu J."/>
            <person name="Wang L."/>
            <person name="Liu H."/>
            <person name="Li P."/>
        </authorList>
    </citation>
    <scope>NUCLEOTIDE SEQUENCE [LARGE SCALE GENOMIC DNA]</scope>
    <source>
        <strain evidence="5">AG-1 IA</strain>
    </source>
</reference>
<proteinExistence type="predicted"/>
<keyword evidence="2" id="KW-0539">Nucleus</keyword>
<comment type="subcellular location">
    <subcellularLocation>
        <location evidence="1">Nucleus</location>
    </subcellularLocation>
</comment>
<organism evidence="4 5">
    <name type="scientific">Thanatephorus cucumeris (strain AG1-IA)</name>
    <name type="common">Rice sheath blight fungus</name>
    <name type="synonym">Rhizoctonia solani</name>
    <dbReference type="NCBI Taxonomy" id="983506"/>
    <lineage>
        <taxon>Eukaryota</taxon>
        <taxon>Fungi</taxon>
        <taxon>Dikarya</taxon>
        <taxon>Basidiomycota</taxon>
        <taxon>Agaricomycotina</taxon>
        <taxon>Agaricomycetes</taxon>
        <taxon>Cantharellales</taxon>
        <taxon>Ceratobasidiaceae</taxon>
        <taxon>Rhizoctonia</taxon>
        <taxon>Rhizoctonia solani AG-1</taxon>
    </lineage>
</organism>
<name>L8WZ32_THACA</name>
<evidence type="ECO:0000313" key="5">
    <source>
        <dbReference type="Proteomes" id="UP000011668"/>
    </source>
</evidence>
<dbReference type="EMBL" id="AFRT01001026">
    <property type="protein sequence ID" value="ELU41629.1"/>
    <property type="molecule type" value="Genomic_DNA"/>
</dbReference>
<feature type="compositionally biased region" description="Basic and acidic residues" evidence="3">
    <location>
        <begin position="262"/>
        <end position="271"/>
    </location>
</feature>
<feature type="region of interest" description="Disordered" evidence="3">
    <location>
        <begin position="253"/>
        <end position="287"/>
    </location>
</feature>
<evidence type="ECO:0000256" key="3">
    <source>
        <dbReference type="SAM" id="MobiDB-lite"/>
    </source>
</evidence>
<dbReference type="STRING" id="983506.L8WZ32"/>
<keyword evidence="5" id="KW-1185">Reference proteome</keyword>
<evidence type="ECO:0000256" key="1">
    <source>
        <dbReference type="ARBA" id="ARBA00004123"/>
    </source>
</evidence>
<feature type="region of interest" description="Disordered" evidence="3">
    <location>
        <begin position="678"/>
        <end position="700"/>
    </location>
</feature>
<gene>
    <name evidence="4" type="ORF">AG1IA_04349</name>
</gene>